<evidence type="ECO:0000256" key="9">
    <source>
        <dbReference type="PROSITE-ProRule" id="PRU00023"/>
    </source>
</evidence>
<dbReference type="Gene3D" id="3.40.50.10190">
    <property type="entry name" value="BRCT domain"/>
    <property type="match status" value="2"/>
</dbReference>
<keyword evidence="3" id="KW-0963">Cytoplasm</keyword>
<feature type="domain" description="BRCT" evidence="10">
    <location>
        <begin position="19"/>
        <end position="97"/>
    </location>
</feature>
<evidence type="ECO:0000259" key="10">
    <source>
        <dbReference type="SMART" id="SM00292"/>
    </source>
</evidence>
<protein>
    <recommendedName>
        <fullName evidence="10">BRCT domain-containing protein</fullName>
    </recommendedName>
</protein>
<dbReference type="SMART" id="SM00292">
    <property type="entry name" value="BRCT"/>
    <property type="match status" value="1"/>
</dbReference>
<proteinExistence type="predicted"/>
<sequence length="927" mass="105842">MWRDLERSDGAKHICIEMEEQAQKPTIQLTGFKSKEKDALVRLLFKLDCTFIDTEKYADCSHLIAKKVSKSEKWLAACAAGKWVLTEEYVIDSVKSGRWLDETTYEWGSTFEKDSQIKSAPKRWREELTLTGSPGAFHRWKVVLLIKESDKRRDAFQRVLLAGKATIYDPDNAEEGITHVFTNNRNVVLEQKKNVIQAPYYPVQYLGDFLLESQNALKSSAEELQSSHTLLGKNKDDITEDMLVMPLDDSKDSFWKRLCLAQAVHHRYAELYRAQKEIFPEVKQIETLRVRLNRIEGLLEGHFFSEAIDDLNFLLPHCVPPICFLQTLLMHMLQGNLDAFFSCRIFDIFYNLLHLHPPWKSSSMQKYYLEVLQCPVCKKGTWSLLEMLVRSCLDQKDFCHPTLRQDIEFSEQRRLYGSLLKYIADVLEAETQALSKRLCEWTDSRRLEVIPQAVLVGIFWSETKYSVFLTKPLHILVDWVIRSHREKIMASDVLKHQVAYLLYGILGAVVEYWILLGLLLNKYMVHHISVDLANYISILCDDFSVEECESLICSIPSPWLQMFLADSVFRTLCIKNNLHLSSEPLSLHKMVCSYLPALSQMGTCEGRREQIGRKPGQRPSQGPQRALMILNDDKRSHAEVLPDLPDLSFDTPLPKKLRRKLENAFVPKENFRNIERLMLSCKQNYKGETALHRACKQNKVEKLALLLSSPGADINVKDYAGWTPLHEACNHGSTECVQEILQRCPEADLLSQVDGVTPLHDALSNGHVEIGKLLLQYGEETGLSKERNGAPRDRNFTSSYQRLWHVGREQNVSGIAALEKAHALVAAEGCDAGIPHAEHNGRNKCCLYASVVSVLREFQLAHVELEIAIAAMRFFGKAGTREVSKCCKQRFHLGWSLSPSSLQLSSSPTLHKHDLINYGIPCVYGFS</sequence>
<reference evidence="11" key="1">
    <citation type="journal article" date="2022" name="bioRxiv">
        <title>Sequencing and chromosome-scale assembly of the giantPleurodeles waltlgenome.</title>
        <authorList>
            <person name="Brown T."/>
            <person name="Elewa A."/>
            <person name="Iarovenko S."/>
            <person name="Subramanian E."/>
            <person name="Araus A.J."/>
            <person name="Petzold A."/>
            <person name="Susuki M."/>
            <person name="Suzuki K.-i.T."/>
            <person name="Hayashi T."/>
            <person name="Toyoda A."/>
            <person name="Oliveira C."/>
            <person name="Osipova E."/>
            <person name="Leigh N.D."/>
            <person name="Simon A."/>
            <person name="Yun M.H."/>
        </authorList>
    </citation>
    <scope>NUCLEOTIDE SEQUENCE</scope>
    <source>
        <strain evidence="11">20211129_DDA</strain>
        <tissue evidence="11">Liver</tissue>
    </source>
</reference>
<evidence type="ECO:0000256" key="5">
    <source>
        <dbReference type="ARBA" id="ARBA00022763"/>
    </source>
</evidence>
<evidence type="ECO:0000256" key="4">
    <source>
        <dbReference type="ARBA" id="ARBA00022737"/>
    </source>
</evidence>
<keyword evidence="8" id="KW-0539">Nucleus</keyword>
<dbReference type="SUPFAM" id="SSF52113">
    <property type="entry name" value="BRCT domain"/>
    <property type="match status" value="1"/>
</dbReference>
<dbReference type="Pfam" id="PF16770">
    <property type="entry name" value="RTT107_BRCT_5"/>
    <property type="match status" value="1"/>
</dbReference>
<organism evidence="11 12">
    <name type="scientific">Pleurodeles waltl</name>
    <name type="common">Iberian ribbed newt</name>
    <dbReference type="NCBI Taxonomy" id="8319"/>
    <lineage>
        <taxon>Eukaryota</taxon>
        <taxon>Metazoa</taxon>
        <taxon>Chordata</taxon>
        <taxon>Craniata</taxon>
        <taxon>Vertebrata</taxon>
        <taxon>Euteleostomi</taxon>
        <taxon>Amphibia</taxon>
        <taxon>Batrachia</taxon>
        <taxon>Caudata</taxon>
        <taxon>Salamandroidea</taxon>
        <taxon>Salamandridae</taxon>
        <taxon>Pleurodelinae</taxon>
        <taxon>Pleurodeles</taxon>
    </lineage>
</organism>
<dbReference type="GO" id="GO:2000781">
    <property type="term" value="P:positive regulation of double-strand break repair"/>
    <property type="evidence" value="ECO:0007669"/>
    <property type="project" value="InterPro"/>
</dbReference>
<dbReference type="Proteomes" id="UP001066276">
    <property type="component" value="Chromosome 1_2"/>
</dbReference>
<dbReference type="GO" id="GO:1990166">
    <property type="term" value="P:protein localization to site of double-strand break"/>
    <property type="evidence" value="ECO:0007669"/>
    <property type="project" value="TreeGrafter"/>
</dbReference>
<dbReference type="InterPro" id="IPR036420">
    <property type="entry name" value="BRCT_dom_sf"/>
</dbReference>
<keyword evidence="7" id="KW-0206">Cytoskeleton</keyword>
<feature type="repeat" description="ANK" evidence="9">
    <location>
        <begin position="720"/>
        <end position="752"/>
    </location>
</feature>
<dbReference type="AlphaFoldDB" id="A0AAV7W7P6"/>
<dbReference type="GO" id="GO:0005634">
    <property type="term" value="C:nucleus"/>
    <property type="evidence" value="ECO:0007669"/>
    <property type="project" value="UniProtKB-SubCell"/>
</dbReference>
<dbReference type="PANTHER" id="PTHR46677">
    <property type="entry name" value="SMC5-SMC6 COMPLEX LOCALIZATION FACTOR PROTEIN 1"/>
    <property type="match status" value="1"/>
</dbReference>
<keyword evidence="12" id="KW-1185">Reference proteome</keyword>
<dbReference type="SUPFAM" id="SSF48403">
    <property type="entry name" value="Ankyrin repeat"/>
    <property type="match status" value="1"/>
</dbReference>
<dbReference type="InterPro" id="IPR002110">
    <property type="entry name" value="Ankyrin_rpt"/>
</dbReference>
<dbReference type="InterPro" id="IPR042479">
    <property type="entry name" value="Slf1"/>
</dbReference>
<evidence type="ECO:0000256" key="8">
    <source>
        <dbReference type="ARBA" id="ARBA00023242"/>
    </source>
</evidence>
<evidence type="ECO:0000256" key="6">
    <source>
        <dbReference type="ARBA" id="ARBA00023204"/>
    </source>
</evidence>
<evidence type="ECO:0000313" key="12">
    <source>
        <dbReference type="Proteomes" id="UP001066276"/>
    </source>
</evidence>
<accession>A0AAV7W7P6</accession>
<gene>
    <name evidence="11" type="ORF">NDU88_003981</name>
</gene>
<dbReference type="PANTHER" id="PTHR46677:SF1">
    <property type="entry name" value="SMC5-SMC6 COMPLEX LOCALIZATION FACTOR PROTEIN 1"/>
    <property type="match status" value="1"/>
</dbReference>
<dbReference type="GO" id="GO:0006281">
    <property type="term" value="P:DNA repair"/>
    <property type="evidence" value="ECO:0007669"/>
    <property type="project" value="UniProtKB-KW"/>
</dbReference>
<dbReference type="SMART" id="SM00248">
    <property type="entry name" value="ANK"/>
    <property type="match status" value="3"/>
</dbReference>
<evidence type="ECO:0000256" key="3">
    <source>
        <dbReference type="ARBA" id="ARBA00022490"/>
    </source>
</evidence>
<name>A0AAV7W7P6_PLEWA</name>
<keyword evidence="5" id="KW-0227">DNA damage</keyword>
<dbReference type="PROSITE" id="PS50088">
    <property type="entry name" value="ANK_REPEAT"/>
    <property type="match status" value="3"/>
</dbReference>
<keyword evidence="6" id="KW-0234">DNA repair</keyword>
<dbReference type="Pfam" id="PF23294">
    <property type="entry name" value="BRCT_TopB1_SLF1"/>
    <property type="match status" value="1"/>
</dbReference>
<evidence type="ECO:0000256" key="7">
    <source>
        <dbReference type="ARBA" id="ARBA00023212"/>
    </source>
</evidence>
<comment type="caution">
    <text evidence="11">The sequence shown here is derived from an EMBL/GenBank/DDBJ whole genome shotgun (WGS) entry which is preliminary data.</text>
</comment>
<evidence type="ECO:0000313" key="11">
    <source>
        <dbReference type="EMBL" id="KAJ1208598.1"/>
    </source>
</evidence>
<dbReference type="GO" id="GO:0005813">
    <property type="term" value="C:centrosome"/>
    <property type="evidence" value="ECO:0007669"/>
    <property type="project" value="UniProtKB-SubCell"/>
</dbReference>
<dbReference type="FunFam" id="3.40.50.10190:FF:000018">
    <property type="entry name" value="DNA topoisomerase 2-binding protein 1"/>
    <property type="match status" value="1"/>
</dbReference>
<dbReference type="Gene3D" id="1.25.40.20">
    <property type="entry name" value="Ankyrin repeat-containing domain"/>
    <property type="match status" value="1"/>
</dbReference>
<dbReference type="PROSITE" id="PS50297">
    <property type="entry name" value="ANK_REP_REGION"/>
    <property type="match status" value="2"/>
</dbReference>
<keyword evidence="9" id="KW-0040">ANK repeat</keyword>
<dbReference type="InterPro" id="IPR057595">
    <property type="entry name" value="TopB1_SLF1_BRCT"/>
</dbReference>
<feature type="repeat" description="ANK" evidence="9">
    <location>
        <begin position="686"/>
        <end position="719"/>
    </location>
</feature>
<feature type="repeat" description="ANK" evidence="9">
    <location>
        <begin position="754"/>
        <end position="786"/>
    </location>
</feature>
<dbReference type="EMBL" id="JANPWB010000002">
    <property type="protein sequence ID" value="KAJ1208598.1"/>
    <property type="molecule type" value="Genomic_DNA"/>
</dbReference>
<comment type="subcellular location">
    <subcellularLocation>
        <location evidence="2">Cytoplasm</location>
        <location evidence="2">Cytoskeleton</location>
        <location evidence="2">Microtubule organizing center</location>
        <location evidence="2">Centrosome</location>
    </subcellularLocation>
    <subcellularLocation>
        <location evidence="1">Nucleus</location>
    </subcellularLocation>
</comment>
<dbReference type="GO" id="GO:0035861">
    <property type="term" value="C:site of double-strand break"/>
    <property type="evidence" value="ECO:0007669"/>
    <property type="project" value="TreeGrafter"/>
</dbReference>
<dbReference type="Pfam" id="PF12796">
    <property type="entry name" value="Ank_2"/>
    <property type="match status" value="1"/>
</dbReference>
<evidence type="ECO:0000256" key="2">
    <source>
        <dbReference type="ARBA" id="ARBA00004300"/>
    </source>
</evidence>
<dbReference type="InterPro" id="IPR001357">
    <property type="entry name" value="BRCT_dom"/>
</dbReference>
<evidence type="ECO:0000256" key="1">
    <source>
        <dbReference type="ARBA" id="ARBA00004123"/>
    </source>
</evidence>
<dbReference type="InterPro" id="IPR036770">
    <property type="entry name" value="Ankyrin_rpt-contain_sf"/>
</dbReference>
<dbReference type="Pfam" id="PF00023">
    <property type="entry name" value="Ank"/>
    <property type="match status" value="1"/>
</dbReference>
<keyword evidence="4" id="KW-0677">Repeat</keyword>